<proteinExistence type="predicted"/>
<organism evidence="1 2">
    <name type="scientific">Larimichthys crocea</name>
    <name type="common">Large yellow croaker</name>
    <name type="synonym">Pseudosciaena crocea</name>
    <dbReference type="NCBI Taxonomy" id="215358"/>
    <lineage>
        <taxon>Eukaryota</taxon>
        <taxon>Metazoa</taxon>
        <taxon>Chordata</taxon>
        <taxon>Craniata</taxon>
        <taxon>Vertebrata</taxon>
        <taxon>Euteleostomi</taxon>
        <taxon>Actinopterygii</taxon>
        <taxon>Neopterygii</taxon>
        <taxon>Teleostei</taxon>
        <taxon>Neoteleostei</taxon>
        <taxon>Acanthomorphata</taxon>
        <taxon>Eupercaria</taxon>
        <taxon>Sciaenidae</taxon>
        <taxon>Larimichthys</taxon>
    </lineage>
</organism>
<dbReference type="EMBL" id="CM011677">
    <property type="protein sequence ID" value="TMS20586.1"/>
    <property type="molecule type" value="Genomic_DNA"/>
</dbReference>
<sequence>MRKFSTWFNAKTTGCSEYNITLQEGSVLGLWVNSIILCASNKTVFTQCMCVHFQIWKCTHTVQVNQLEHNYQLPARKGSTTLSTKSWFFLLETGQGLRTDKRVGEGKEDTMATASDQNVEFVRTGYGKNTVKVLVIRRQGSQHFIIELKADVQLTLKTRKDYLKGDNSDIIPTDTMKNTVHALAKLKGVKNIEQFSLDICHHFLTSFNHVLRAKVHMEEAPWRRLEKNGVEHAHAFIFSPEVCRFCDVEQNLNGIPVVHSGVQDMKVLKTTQSGFEGFLRDRFTTLQEARDRCFCTSVYARWRYNKIQDLDFDAAWKRVKETIIEKFAGPYDRGEYSPSVQKTLYETQVLVLDRILEVDEIEIVMPNQHYFTIDMTKMGLTNKDEVLLPLDNPSGNITGTVRRKQQAKL</sequence>
<protein>
    <submittedName>
        <fullName evidence="1">Uncharacterized protein</fullName>
    </submittedName>
</protein>
<keyword evidence="2" id="KW-1185">Reference proteome</keyword>
<evidence type="ECO:0000313" key="2">
    <source>
        <dbReference type="Proteomes" id="UP000793456"/>
    </source>
</evidence>
<name>A0ACD3RLV7_LARCR</name>
<comment type="caution">
    <text evidence="1">The sequence shown here is derived from an EMBL/GenBank/DDBJ whole genome shotgun (WGS) entry which is preliminary data.</text>
</comment>
<evidence type="ECO:0000313" key="1">
    <source>
        <dbReference type="EMBL" id="TMS20586.1"/>
    </source>
</evidence>
<gene>
    <name evidence="1" type="ORF">E3U43_007079</name>
</gene>
<reference evidence="1" key="1">
    <citation type="submission" date="2018-11" db="EMBL/GenBank/DDBJ databases">
        <title>The sequence and de novo assembly of Larimichthys crocea genome using PacBio and Hi-C technologies.</title>
        <authorList>
            <person name="Xu P."/>
            <person name="Chen B."/>
            <person name="Zhou Z."/>
            <person name="Ke Q."/>
            <person name="Wu Y."/>
            <person name="Bai H."/>
            <person name="Pu F."/>
        </authorList>
    </citation>
    <scope>NUCLEOTIDE SEQUENCE</scope>
    <source>
        <tissue evidence="1">Muscle</tissue>
    </source>
</reference>
<accession>A0ACD3RLV7</accession>
<dbReference type="Proteomes" id="UP000793456">
    <property type="component" value="Chromosome IV"/>
</dbReference>